<accession>A0A1I5PGZ3</accession>
<organism evidence="1 2">
    <name type="scientific">Actinomadura madurae</name>
    <dbReference type="NCBI Taxonomy" id="1993"/>
    <lineage>
        <taxon>Bacteria</taxon>
        <taxon>Bacillati</taxon>
        <taxon>Actinomycetota</taxon>
        <taxon>Actinomycetes</taxon>
        <taxon>Streptosporangiales</taxon>
        <taxon>Thermomonosporaceae</taxon>
        <taxon>Actinomadura</taxon>
    </lineage>
</organism>
<dbReference type="InParanoid" id="A0A1I5PGZ3"/>
<dbReference type="GO" id="GO:0033969">
    <property type="term" value="F:gamma-glutamyl-gamma-aminobutyrate hydrolase activity"/>
    <property type="evidence" value="ECO:0007669"/>
    <property type="project" value="TreeGrafter"/>
</dbReference>
<dbReference type="InterPro" id="IPR011697">
    <property type="entry name" value="Peptidase_C26"/>
</dbReference>
<dbReference type="STRING" id="1993.SAMN04489713_113122"/>
<keyword evidence="2" id="KW-1185">Reference proteome</keyword>
<dbReference type="PROSITE" id="PS51273">
    <property type="entry name" value="GATASE_TYPE_1"/>
    <property type="match status" value="1"/>
</dbReference>
<evidence type="ECO:0000313" key="1">
    <source>
        <dbReference type="EMBL" id="SFP32821.1"/>
    </source>
</evidence>
<protein>
    <submittedName>
        <fullName evidence="1">Putative glutamine amidotransferase</fullName>
    </submittedName>
</protein>
<sequence>MRTPVIGITGRQTNVRDEFPETLGHLRSDVFITAYADCVTVAGGIPLWLSRTADPAALAAALDGFVIGGGQDVDPRLYGSVPDRHSTVLDPARDEFECELVRAAVHAGRPVLGICRGNEVINVAFGGTLRGDLALGVGESHGFLGYPAAHRSHAVTLAEGSLLARLLGPAAAVNSYHHQSVDKLGAGLVATAHAPDGVIEGVERPGTDLLGVQWHPEMLDGPDPVFDWLVGRCSTGDQTYDGSEIHRAIA</sequence>
<dbReference type="PANTHER" id="PTHR43235">
    <property type="entry name" value="GLUTAMINE AMIDOTRANSFERASE PB2B2.05-RELATED"/>
    <property type="match status" value="1"/>
</dbReference>
<evidence type="ECO:0000313" key="2">
    <source>
        <dbReference type="Proteomes" id="UP000183413"/>
    </source>
</evidence>
<dbReference type="Pfam" id="PF07722">
    <property type="entry name" value="Peptidase_C26"/>
    <property type="match status" value="1"/>
</dbReference>
<dbReference type="PANTHER" id="PTHR43235:SF1">
    <property type="entry name" value="GLUTAMINE AMIDOTRANSFERASE PB2B2.05-RELATED"/>
    <property type="match status" value="1"/>
</dbReference>
<dbReference type="SUPFAM" id="SSF52317">
    <property type="entry name" value="Class I glutamine amidotransferase-like"/>
    <property type="match status" value="1"/>
</dbReference>
<dbReference type="Proteomes" id="UP000183413">
    <property type="component" value="Unassembled WGS sequence"/>
</dbReference>
<dbReference type="InterPro" id="IPR044668">
    <property type="entry name" value="PuuD-like"/>
</dbReference>
<dbReference type="Gene3D" id="3.40.50.880">
    <property type="match status" value="1"/>
</dbReference>
<gene>
    <name evidence="1" type="ORF">SAMN04489713_113122</name>
</gene>
<dbReference type="EMBL" id="FOVH01000013">
    <property type="protein sequence ID" value="SFP32821.1"/>
    <property type="molecule type" value="Genomic_DNA"/>
</dbReference>
<name>A0A1I5PGZ3_9ACTN</name>
<keyword evidence="1" id="KW-0808">Transferase</keyword>
<dbReference type="GO" id="GO:0005829">
    <property type="term" value="C:cytosol"/>
    <property type="evidence" value="ECO:0007669"/>
    <property type="project" value="TreeGrafter"/>
</dbReference>
<reference evidence="1 2" key="1">
    <citation type="submission" date="2016-10" db="EMBL/GenBank/DDBJ databases">
        <authorList>
            <person name="de Groot N.N."/>
        </authorList>
    </citation>
    <scope>NUCLEOTIDE SEQUENCE [LARGE SCALE GENOMIC DNA]</scope>
    <source>
        <strain evidence="1 2">DSM 43067</strain>
    </source>
</reference>
<keyword evidence="1" id="KW-0315">Glutamine amidotransferase</keyword>
<dbReference type="CDD" id="cd01745">
    <property type="entry name" value="GATase1_2"/>
    <property type="match status" value="1"/>
</dbReference>
<dbReference type="AlphaFoldDB" id="A0A1I5PGZ3"/>
<dbReference type="GO" id="GO:0016740">
    <property type="term" value="F:transferase activity"/>
    <property type="evidence" value="ECO:0007669"/>
    <property type="project" value="UniProtKB-KW"/>
</dbReference>
<proteinExistence type="predicted"/>
<dbReference type="InterPro" id="IPR029062">
    <property type="entry name" value="Class_I_gatase-like"/>
</dbReference>
<dbReference type="RefSeq" id="WP_075023247.1">
    <property type="nucleotide sequence ID" value="NZ_FOVH01000013.1"/>
</dbReference>
<dbReference type="GO" id="GO:0006598">
    <property type="term" value="P:polyamine catabolic process"/>
    <property type="evidence" value="ECO:0007669"/>
    <property type="project" value="TreeGrafter"/>
</dbReference>
<dbReference type="eggNOG" id="COG2071">
    <property type="taxonomic scope" value="Bacteria"/>
</dbReference>